<dbReference type="InterPro" id="IPR026907">
    <property type="entry name" value="GCIP-like"/>
</dbReference>
<dbReference type="Gene3D" id="1.20.1410.10">
    <property type="entry name" value="I/LWEQ domain"/>
    <property type="match status" value="1"/>
</dbReference>
<proteinExistence type="predicted"/>
<keyword evidence="4" id="KW-1185">Reference proteome</keyword>
<dbReference type="EMBL" id="JAUBYV010000002">
    <property type="protein sequence ID" value="KAK2629173.1"/>
    <property type="molecule type" value="Genomic_DNA"/>
</dbReference>
<evidence type="ECO:0000313" key="3">
    <source>
        <dbReference type="EMBL" id="KAK2629173.1"/>
    </source>
</evidence>
<feature type="region of interest" description="Disordered" evidence="1">
    <location>
        <begin position="203"/>
        <end position="222"/>
    </location>
</feature>
<feature type="domain" description="Cyclin-D1-binding protein 1-like N-terminal" evidence="2">
    <location>
        <begin position="55"/>
        <end position="204"/>
    </location>
</feature>
<name>A0AAD9T5E6_9HELO</name>
<sequence>MAKTCRERKGDVEDLDSTVTTITALITQLQTSTAPTPATGTAKIEVDALSLAHNTASLIRAHSTKLSLLITNEPFTASAITSILRELASGPLPGLAAAVELCDSSYTIAMSEELRYQARRVFAALGNLIGAIPFHGTILSDDAKNGTGTTKGKGSLATTGAVWQACDAVMELQQMRIAGLVVRKAEQYKATLKDALEELQEWGEEVSDGDEGDEAGSAEEDKAQATVDKIFGSQRHIPPEDSEKIRPRLEFFLKRLRLLILMYQAIIKRRFKTLPRLPQPASPPESKKTEKDAQGQLGCSRESNPDESTQVVNRLNKVLEVMKKLPDTVDELASAFYSLDQEGIDTAIDTCSSSSFAAIELLLRNWEGKEDEFTAWAQKFQVAMKAA</sequence>
<feature type="region of interest" description="Disordered" evidence="1">
    <location>
        <begin position="275"/>
        <end position="309"/>
    </location>
</feature>
<dbReference type="AlphaFoldDB" id="A0AAD9T5E6"/>
<dbReference type="PANTHER" id="PTHR15492:SF1">
    <property type="entry name" value="CYCLIN-D1-BINDING PROTEIN 1"/>
    <property type="match status" value="1"/>
</dbReference>
<evidence type="ECO:0000259" key="2">
    <source>
        <dbReference type="Pfam" id="PF13324"/>
    </source>
</evidence>
<dbReference type="PANTHER" id="PTHR15492">
    <property type="entry name" value="CYCLIN D1-BINDING PROTEIN 1"/>
    <property type="match status" value="1"/>
</dbReference>
<dbReference type="Pfam" id="PF13324">
    <property type="entry name" value="GCIP_N"/>
    <property type="match status" value="1"/>
</dbReference>
<comment type="caution">
    <text evidence="3">The sequence shown here is derived from an EMBL/GenBank/DDBJ whole genome shotgun (WGS) entry which is preliminary data.</text>
</comment>
<dbReference type="Gene3D" id="1.20.1420.10">
    <property type="entry name" value="Talin, central domain"/>
    <property type="match status" value="1"/>
</dbReference>
<evidence type="ECO:0000256" key="1">
    <source>
        <dbReference type="SAM" id="MobiDB-lite"/>
    </source>
</evidence>
<reference evidence="3" key="1">
    <citation type="submission" date="2023-06" db="EMBL/GenBank/DDBJ databases">
        <title>Draft genome of Marssonina rosae.</title>
        <authorList>
            <person name="Cheng Q."/>
        </authorList>
    </citation>
    <scope>NUCLEOTIDE SEQUENCE</scope>
    <source>
        <strain evidence="3">R4</strain>
    </source>
</reference>
<gene>
    <name evidence="3" type="ORF">QTJ16_002276</name>
</gene>
<dbReference type="GO" id="GO:0005634">
    <property type="term" value="C:nucleus"/>
    <property type="evidence" value="ECO:0007669"/>
    <property type="project" value="TreeGrafter"/>
</dbReference>
<dbReference type="Proteomes" id="UP001285354">
    <property type="component" value="Unassembled WGS sequence"/>
</dbReference>
<protein>
    <recommendedName>
        <fullName evidence="2">Cyclin-D1-binding protein 1-like N-terminal domain-containing protein</fullName>
    </recommendedName>
</protein>
<accession>A0AAD9T5E6</accession>
<feature type="compositionally biased region" description="Acidic residues" evidence="1">
    <location>
        <begin position="203"/>
        <end position="218"/>
    </location>
</feature>
<organism evidence="3 4">
    <name type="scientific">Diplocarpon rosae</name>
    <dbReference type="NCBI Taxonomy" id="946125"/>
    <lineage>
        <taxon>Eukaryota</taxon>
        <taxon>Fungi</taxon>
        <taxon>Dikarya</taxon>
        <taxon>Ascomycota</taxon>
        <taxon>Pezizomycotina</taxon>
        <taxon>Leotiomycetes</taxon>
        <taxon>Helotiales</taxon>
        <taxon>Drepanopezizaceae</taxon>
        <taxon>Diplocarpon</taxon>
    </lineage>
</organism>
<evidence type="ECO:0000313" key="4">
    <source>
        <dbReference type="Proteomes" id="UP001285354"/>
    </source>
</evidence>
<dbReference type="InterPro" id="IPR049317">
    <property type="entry name" value="GCIP-like_N"/>
</dbReference>